<organism evidence="6 7">
    <name type="scientific">Sphingomonas naphthae</name>
    <dbReference type="NCBI Taxonomy" id="1813468"/>
    <lineage>
        <taxon>Bacteria</taxon>
        <taxon>Pseudomonadati</taxon>
        <taxon>Pseudomonadota</taxon>
        <taxon>Alphaproteobacteria</taxon>
        <taxon>Sphingomonadales</taxon>
        <taxon>Sphingomonadaceae</taxon>
        <taxon>Sphingomonas</taxon>
    </lineage>
</organism>
<keyword evidence="1" id="KW-0805">Transcription regulation</keyword>
<feature type="compositionally biased region" description="Basic and acidic residues" evidence="4">
    <location>
        <begin position="1"/>
        <end position="15"/>
    </location>
</feature>
<keyword evidence="3" id="KW-0804">Transcription</keyword>
<keyword evidence="7" id="KW-1185">Reference proteome</keyword>
<feature type="region of interest" description="Disordered" evidence="4">
    <location>
        <begin position="1"/>
        <end position="23"/>
    </location>
</feature>
<dbReference type="InterPro" id="IPR008920">
    <property type="entry name" value="TF_FadR/GntR_C"/>
</dbReference>
<accession>A0ABY7TMN3</accession>
<dbReference type="PANTHER" id="PTHR43537">
    <property type="entry name" value="TRANSCRIPTIONAL REGULATOR, GNTR FAMILY"/>
    <property type="match status" value="1"/>
</dbReference>
<dbReference type="PROSITE" id="PS50949">
    <property type="entry name" value="HTH_GNTR"/>
    <property type="match status" value="1"/>
</dbReference>
<reference evidence="6 7" key="1">
    <citation type="submission" date="2023-02" db="EMBL/GenBank/DDBJ databases">
        <title>Genome sequence of Sphingomonas naphthae.</title>
        <authorList>
            <person name="Kim S."/>
            <person name="Heo J."/>
            <person name="Kwon S.-W."/>
        </authorList>
    </citation>
    <scope>NUCLEOTIDE SEQUENCE [LARGE SCALE GENOMIC DNA]</scope>
    <source>
        <strain evidence="6 7">KACC 18716</strain>
    </source>
</reference>
<dbReference type="InterPro" id="IPR036390">
    <property type="entry name" value="WH_DNA-bd_sf"/>
</dbReference>
<evidence type="ECO:0000313" key="6">
    <source>
        <dbReference type="EMBL" id="WCT74491.1"/>
    </source>
</evidence>
<dbReference type="SUPFAM" id="SSF46785">
    <property type="entry name" value="Winged helix' DNA-binding domain"/>
    <property type="match status" value="1"/>
</dbReference>
<sequence length="243" mass="27366">MGARSTERQEEERGDTASLTPVADQPLHDRIADRLRDMIVSGELPAGDPISEKDLCVHFGISRTPIRESLKVLAAEGLVDLRPRRGPMVSEIRAADVADKFDIVRMIEGYSVGWICDHAPDAAVATLRALHERLLDAQRSAKPVEYFNANERFHCALVESTGNQSLIDIHRSLVAHLRRARFQGMDQAHVGDHFIDEHEALLEQLMARDRQAAVAAIELHQHNVERETLTMLRGGTRLWDDYR</sequence>
<evidence type="ECO:0000256" key="2">
    <source>
        <dbReference type="ARBA" id="ARBA00023125"/>
    </source>
</evidence>
<evidence type="ECO:0000259" key="5">
    <source>
        <dbReference type="PROSITE" id="PS50949"/>
    </source>
</evidence>
<dbReference type="CDD" id="cd07377">
    <property type="entry name" value="WHTH_GntR"/>
    <property type="match status" value="1"/>
</dbReference>
<evidence type="ECO:0000313" key="7">
    <source>
        <dbReference type="Proteomes" id="UP001220395"/>
    </source>
</evidence>
<evidence type="ECO:0000256" key="4">
    <source>
        <dbReference type="SAM" id="MobiDB-lite"/>
    </source>
</evidence>
<dbReference type="InterPro" id="IPR036388">
    <property type="entry name" value="WH-like_DNA-bd_sf"/>
</dbReference>
<dbReference type="InterPro" id="IPR000524">
    <property type="entry name" value="Tscrpt_reg_HTH_GntR"/>
</dbReference>
<dbReference type="SUPFAM" id="SSF48008">
    <property type="entry name" value="GntR ligand-binding domain-like"/>
    <property type="match status" value="1"/>
</dbReference>
<protein>
    <submittedName>
        <fullName evidence="6">GntR family transcriptional regulator</fullName>
    </submittedName>
</protein>
<name>A0ABY7TMN3_9SPHN</name>
<dbReference type="Pfam" id="PF00392">
    <property type="entry name" value="GntR"/>
    <property type="match status" value="1"/>
</dbReference>
<dbReference type="Gene3D" id="1.10.10.10">
    <property type="entry name" value="Winged helix-like DNA-binding domain superfamily/Winged helix DNA-binding domain"/>
    <property type="match status" value="1"/>
</dbReference>
<dbReference type="PANTHER" id="PTHR43537:SF50">
    <property type="entry name" value="TRANSCRIPTIONAL REGULATORY PROTEIN"/>
    <property type="match status" value="1"/>
</dbReference>
<dbReference type="Gene3D" id="1.20.120.530">
    <property type="entry name" value="GntR ligand-binding domain-like"/>
    <property type="match status" value="1"/>
</dbReference>
<feature type="domain" description="HTH gntR-type" evidence="5">
    <location>
        <begin position="25"/>
        <end position="92"/>
    </location>
</feature>
<dbReference type="InterPro" id="IPR011711">
    <property type="entry name" value="GntR_C"/>
</dbReference>
<dbReference type="Proteomes" id="UP001220395">
    <property type="component" value="Chromosome"/>
</dbReference>
<dbReference type="SMART" id="SM00895">
    <property type="entry name" value="FCD"/>
    <property type="match status" value="1"/>
</dbReference>
<dbReference type="PRINTS" id="PR00035">
    <property type="entry name" value="HTHGNTR"/>
</dbReference>
<keyword evidence="2" id="KW-0238">DNA-binding</keyword>
<dbReference type="Pfam" id="PF07729">
    <property type="entry name" value="FCD"/>
    <property type="match status" value="1"/>
</dbReference>
<gene>
    <name evidence="6" type="ORF">PQ455_04465</name>
</gene>
<dbReference type="SMART" id="SM00345">
    <property type="entry name" value="HTH_GNTR"/>
    <property type="match status" value="1"/>
</dbReference>
<dbReference type="RefSeq" id="WP_273689548.1">
    <property type="nucleotide sequence ID" value="NZ_CP117411.1"/>
</dbReference>
<proteinExistence type="predicted"/>
<dbReference type="EMBL" id="CP117411">
    <property type="protein sequence ID" value="WCT74491.1"/>
    <property type="molecule type" value="Genomic_DNA"/>
</dbReference>
<evidence type="ECO:0000256" key="1">
    <source>
        <dbReference type="ARBA" id="ARBA00023015"/>
    </source>
</evidence>
<evidence type="ECO:0000256" key="3">
    <source>
        <dbReference type="ARBA" id="ARBA00023163"/>
    </source>
</evidence>